<keyword evidence="3" id="KW-1185">Reference proteome</keyword>
<dbReference type="Pfam" id="PF10056">
    <property type="entry name" value="DUF2293"/>
    <property type="match status" value="1"/>
</dbReference>
<feature type="domain" description="DUF2293" evidence="1">
    <location>
        <begin position="259"/>
        <end position="344"/>
    </location>
</feature>
<dbReference type="RefSeq" id="WP_344888715.1">
    <property type="nucleotide sequence ID" value="NZ_BAAAZP010000149.1"/>
</dbReference>
<reference evidence="3" key="1">
    <citation type="journal article" date="2019" name="Int. J. Syst. Evol. Microbiol.">
        <title>The Global Catalogue of Microorganisms (GCM) 10K type strain sequencing project: providing services to taxonomists for standard genome sequencing and annotation.</title>
        <authorList>
            <consortium name="The Broad Institute Genomics Platform"/>
            <consortium name="The Broad Institute Genome Sequencing Center for Infectious Disease"/>
            <person name="Wu L."/>
            <person name="Ma J."/>
        </authorList>
    </citation>
    <scope>NUCLEOTIDE SEQUENCE [LARGE SCALE GENOMIC DNA]</scope>
    <source>
        <strain evidence="3">JCM 16904</strain>
    </source>
</reference>
<accession>A0ABP7D078</accession>
<evidence type="ECO:0000259" key="1">
    <source>
        <dbReference type="Pfam" id="PF10056"/>
    </source>
</evidence>
<protein>
    <submittedName>
        <fullName evidence="2">DUF2293 domain-containing protein</fullName>
    </submittedName>
</protein>
<evidence type="ECO:0000313" key="3">
    <source>
        <dbReference type="Proteomes" id="UP001500902"/>
    </source>
</evidence>
<dbReference type="Proteomes" id="UP001500902">
    <property type="component" value="Unassembled WGS sequence"/>
</dbReference>
<comment type="caution">
    <text evidence="2">The sequence shown here is derived from an EMBL/GenBank/DDBJ whole genome shotgun (WGS) entry which is preliminary data.</text>
</comment>
<dbReference type="PANTHER" id="PTHR38113">
    <property type="match status" value="1"/>
</dbReference>
<name>A0ABP7D078_9ACTN</name>
<dbReference type="PANTHER" id="PTHR38113:SF2">
    <property type="entry name" value="DUF2293 DOMAIN-CONTAINING PROTEIN"/>
    <property type="match status" value="1"/>
</dbReference>
<evidence type="ECO:0000313" key="2">
    <source>
        <dbReference type="EMBL" id="GAA3696955.1"/>
    </source>
</evidence>
<sequence>MSKPGLARRVAEVAEVALTTRKYVTFIDVVTGLRWLHSRHVDLWRQGRATTLAELAAVDEDRLLTTAGLLRDWARAKGLNPVDTPYVAGTRDRRELRFTAGHAQEPFRIHWLSPDLSEARVRRLTEAQSKAPDLVAVAPLDAWTCASCGDTGPYLIMEDDQPHCLTCADLDHLVFLPSGNAALSRRAKQESGLSAVVVRFNRRRKVYQRQGLLVEEAALAAAEERCLADEEVRLRRRERDSVRRAEQDVEFQARMAAEIARLFPGCPEPRVREIAEHAGQRGSGRVGRSAAARALDENAITLAVIASIRHLDTDYDRLLMAGVPRMEARDRIRDRIEHRLQEFRTARG</sequence>
<organism evidence="2 3">
    <name type="scientific">Nonomuraea antimicrobica</name>
    <dbReference type="NCBI Taxonomy" id="561173"/>
    <lineage>
        <taxon>Bacteria</taxon>
        <taxon>Bacillati</taxon>
        <taxon>Actinomycetota</taxon>
        <taxon>Actinomycetes</taxon>
        <taxon>Streptosporangiales</taxon>
        <taxon>Streptosporangiaceae</taxon>
        <taxon>Nonomuraea</taxon>
    </lineage>
</organism>
<dbReference type="EMBL" id="BAAAZP010000149">
    <property type="protein sequence ID" value="GAA3696955.1"/>
    <property type="molecule type" value="Genomic_DNA"/>
</dbReference>
<dbReference type="InterPro" id="IPR018744">
    <property type="entry name" value="DUF2293"/>
</dbReference>
<gene>
    <name evidence="2" type="ORF">GCM10022224_073500</name>
</gene>
<proteinExistence type="predicted"/>